<protein>
    <recommendedName>
        <fullName evidence="5">ETS domain-containing protein</fullName>
    </recommendedName>
</protein>
<feature type="compositionally biased region" description="Polar residues" evidence="4">
    <location>
        <begin position="382"/>
        <end position="392"/>
    </location>
</feature>
<sequence>MKLKVLGKYFANTIAGHTIPNVRQTPIRPPPKATPTRFSSTSQSRNPCRLQSTSEASVYQENPCQEQVFGSQGHATSENEYFSFFTNDQISPVKQPRRQQNFLENIQGESHFPQCHPCSVSSAPVQPVCSHDPIFSRCSAPTYQDRNVSQQQYLRNSSHLQFPTDNNTSVFSPPTGLPECFLYNYVDREAHHSTSSSELSDDIQDIDTFDFNSSTDNVFTPTQMELPAFETFLPRTQGLEPNLAMLDCDSVVMPFPMENEEETSSHSSSCSSMEEETHYVTLSSYTEAIEDYSFKTESTLDDYFSYPPPELLSPSQDSEGYESTFEGGIPYSHCNSINSVPELINRPQNSPHSEDDGFFEYIPEETLPDFNLLQNQTNEHVRATTQGGQKSCSPKEKKHKTRDSPSTMERERRKPGRKPGQVSNVLHLWEFMRDLLRSPSSQGIIEWISRPEGVFRVVNSTEVARLWGEKKKNKKKMTYEKLSRSLRYSRLEGYFSDLPKDKNYPKKLCFKFGPKSNNWH</sequence>
<comment type="similarity">
    <text evidence="1 3">Belongs to the ETS family.</text>
</comment>
<dbReference type="SMART" id="SM00413">
    <property type="entry name" value="ETS"/>
    <property type="match status" value="1"/>
</dbReference>
<evidence type="ECO:0000256" key="3">
    <source>
        <dbReference type="RuleBase" id="RU004019"/>
    </source>
</evidence>
<dbReference type="Proteomes" id="UP001497497">
    <property type="component" value="Unassembled WGS sequence"/>
</dbReference>
<feature type="domain" description="ETS" evidence="5">
    <location>
        <begin position="426"/>
        <end position="513"/>
    </location>
</feature>
<dbReference type="AlphaFoldDB" id="A0AAV2GZ56"/>
<gene>
    <name evidence="6" type="ORF">GSLYS_00000548001</name>
</gene>
<keyword evidence="3" id="KW-0539">Nucleus</keyword>
<feature type="region of interest" description="Disordered" evidence="4">
    <location>
        <begin position="21"/>
        <end position="47"/>
    </location>
</feature>
<keyword evidence="2 3" id="KW-0238">DNA-binding</keyword>
<reference evidence="6 7" key="1">
    <citation type="submission" date="2024-04" db="EMBL/GenBank/DDBJ databases">
        <authorList>
            <consortium name="Genoscope - CEA"/>
            <person name="William W."/>
        </authorList>
    </citation>
    <scope>NUCLEOTIDE SEQUENCE [LARGE SCALE GENOMIC DNA]</scope>
</reference>
<accession>A0AAV2GZ56</accession>
<dbReference type="InterPro" id="IPR036388">
    <property type="entry name" value="WH-like_DNA-bd_sf"/>
</dbReference>
<evidence type="ECO:0000256" key="2">
    <source>
        <dbReference type="ARBA" id="ARBA00023125"/>
    </source>
</evidence>
<evidence type="ECO:0000256" key="4">
    <source>
        <dbReference type="SAM" id="MobiDB-lite"/>
    </source>
</evidence>
<organism evidence="6 7">
    <name type="scientific">Lymnaea stagnalis</name>
    <name type="common">Great pond snail</name>
    <name type="synonym">Helix stagnalis</name>
    <dbReference type="NCBI Taxonomy" id="6523"/>
    <lineage>
        <taxon>Eukaryota</taxon>
        <taxon>Metazoa</taxon>
        <taxon>Spiralia</taxon>
        <taxon>Lophotrochozoa</taxon>
        <taxon>Mollusca</taxon>
        <taxon>Gastropoda</taxon>
        <taxon>Heterobranchia</taxon>
        <taxon>Euthyneura</taxon>
        <taxon>Panpulmonata</taxon>
        <taxon>Hygrophila</taxon>
        <taxon>Lymnaeoidea</taxon>
        <taxon>Lymnaeidae</taxon>
        <taxon>Lymnaea</taxon>
    </lineage>
</organism>
<feature type="region of interest" description="Disordered" evidence="4">
    <location>
        <begin position="382"/>
        <end position="420"/>
    </location>
</feature>
<proteinExistence type="inferred from homology"/>
<feature type="compositionally biased region" description="Polar residues" evidence="4">
    <location>
        <begin position="36"/>
        <end position="47"/>
    </location>
</feature>
<dbReference type="GO" id="GO:0000981">
    <property type="term" value="F:DNA-binding transcription factor activity, RNA polymerase II-specific"/>
    <property type="evidence" value="ECO:0007669"/>
    <property type="project" value="TreeGrafter"/>
</dbReference>
<dbReference type="PANTHER" id="PTHR11849:SF190">
    <property type="entry name" value="ETS-DOMAIN PROTEIN"/>
    <property type="match status" value="1"/>
</dbReference>
<dbReference type="PRINTS" id="PR00454">
    <property type="entry name" value="ETSDOMAIN"/>
</dbReference>
<name>A0AAV2GZ56_LYMST</name>
<dbReference type="Gene3D" id="1.10.10.10">
    <property type="entry name" value="Winged helix-like DNA-binding domain superfamily/Winged helix DNA-binding domain"/>
    <property type="match status" value="1"/>
</dbReference>
<dbReference type="EMBL" id="CAXITT010000004">
    <property type="protein sequence ID" value="CAL1526371.1"/>
    <property type="molecule type" value="Genomic_DNA"/>
</dbReference>
<evidence type="ECO:0000259" key="5">
    <source>
        <dbReference type="PROSITE" id="PS50061"/>
    </source>
</evidence>
<keyword evidence="7" id="KW-1185">Reference proteome</keyword>
<dbReference type="SUPFAM" id="SSF46785">
    <property type="entry name" value="Winged helix' DNA-binding domain"/>
    <property type="match status" value="1"/>
</dbReference>
<evidence type="ECO:0000256" key="1">
    <source>
        <dbReference type="ARBA" id="ARBA00005562"/>
    </source>
</evidence>
<dbReference type="InterPro" id="IPR000418">
    <property type="entry name" value="Ets_dom"/>
</dbReference>
<comment type="caution">
    <text evidence="6">The sequence shown here is derived from an EMBL/GenBank/DDBJ whole genome shotgun (WGS) entry which is preliminary data.</text>
</comment>
<dbReference type="Pfam" id="PF00178">
    <property type="entry name" value="Ets"/>
    <property type="match status" value="1"/>
</dbReference>
<evidence type="ECO:0000313" key="6">
    <source>
        <dbReference type="EMBL" id="CAL1526371.1"/>
    </source>
</evidence>
<dbReference type="GO" id="GO:0030154">
    <property type="term" value="P:cell differentiation"/>
    <property type="evidence" value="ECO:0007669"/>
    <property type="project" value="TreeGrafter"/>
</dbReference>
<dbReference type="PROSITE" id="PS50061">
    <property type="entry name" value="ETS_DOMAIN_3"/>
    <property type="match status" value="1"/>
</dbReference>
<dbReference type="InterPro" id="IPR036390">
    <property type="entry name" value="WH_DNA-bd_sf"/>
</dbReference>
<dbReference type="GO" id="GO:0043565">
    <property type="term" value="F:sequence-specific DNA binding"/>
    <property type="evidence" value="ECO:0007669"/>
    <property type="project" value="InterPro"/>
</dbReference>
<evidence type="ECO:0000313" key="7">
    <source>
        <dbReference type="Proteomes" id="UP001497497"/>
    </source>
</evidence>
<dbReference type="InterPro" id="IPR046328">
    <property type="entry name" value="ETS_fam"/>
</dbReference>
<dbReference type="PANTHER" id="PTHR11849">
    <property type="entry name" value="ETS"/>
    <property type="match status" value="1"/>
</dbReference>
<dbReference type="GO" id="GO:0005634">
    <property type="term" value="C:nucleus"/>
    <property type="evidence" value="ECO:0007669"/>
    <property type="project" value="UniProtKB-SubCell"/>
</dbReference>
<comment type="subcellular location">
    <subcellularLocation>
        <location evidence="3">Nucleus</location>
    </subcellularLocation>
</comment>